<name>A0ABQ5NUV6_9ACTN</name>
<dbReference type="Proteomes" id="UP001291653">
    <property type="component" value="Unassembled WGS sequence"/>
</dbReference>
<dbReference type="PROSITE" id="PS50043">
    <property type="entry name" value="HTH_LUXR_2"/>
    <property type="match status" value="1"/>
</dbReference>
<accession>A0ABQ5NUV6</accession>
<keyword evidence="6" id="KW-1185">Reference proteome</keyword>
<evidence type="ECO:0000313" key="6">
    <source>
        <dbReference type="Proteomes" id="UP001291653"/>
    </source>
</evidence>
<feature type="domain" description="Response regulatory" evidence="4">
    <location>
        <begin position="18"/>
        <end position="134"/>
    </location>
</feature>
<gene>
    <name evidence="5" type="ORF">SYYSPA8_06595</name>
</gene>
<dbReference type="PANTHER" id="PTHR43214">
    <property type="entry name" value="TWO-COMPONENT RESPONSE REGULATOR"/>
    <property type="match status" value="1"/>
</dbReference>
<sequence length="216" mass="22073">MAEIPGEPRDHRVGLGVRLLIAEDGGALRGALALRLELAAGFTVVAQVGRGDEVTPTALEVRPDVALLDIELPGLGGLDAAAELRREVPECRVLLLTTSARPGYLPRALAAGAAGLLVKDGPVEELTDAVRRVLTGETVVDPALAAAARSAGPSPLSAREREVLALAADGESAGAVARALDLPESLVRSALAAAVAKTGTGDRAEAARTARDHGWL</sequence>
<dbReference type="SUPFAM" id="SSF52172">
    <property type="entry name" value="CheY-like"/>
    <property type="match status" value="1"/>
</dbReference>
<evidence type="ECO:0000259" key="3">
    <source>
        <dbReference type="PROSITE" id="PS50043"/>
    </source>
</evidence>
<proteinExistence type="predicted"/>
<dbReference type="PANTHER" id="PTHR43214:SF42">
    <property type="entry name" value="TRANSCRIPTIONAL REGULATORY PROTEIN DESR"/>
    <property type="match status" value="1"/>
</dbReference>
<dbReference type="Gene3D" id="3.40.50.2300">
    <property type="match status" value="1"/>
</dbReference>
<dbReference type="CDD" id="cd06170">
    <property type="entry name" value="LuxR_C_like"/>
    <property type="match status" value="1"/>
</dbReference>
<comment type="caution">
    <text evidence="5">The sequence shown here is derived from an EMBL/GenBank/DDBJ whole genome shotgun (WGS) entry which is preliminary data.</text>
</comment>
<dbReference type="InterPro" id="IPR000792">
    <property type="entry name" value="Tscrpt_reg_LuxR_C"/>
</dbReference>
<dbReference type="SMART" id="SM00448">
    <property type="entry name" value="REC"/>
    <property type="match status" value="1"/>
</dbReference>
<dbReference type="EMBL" id="BSBI01000002">
    <property type="protein sequence ID" value="GLF93938.1"/>
    <property type="molecule type" value="Genomic_DNA"/>
</dbReference>
<dbReference type="InterPro" id="IPR011006">
    <property type="entry name" value="CheY-like_superfamily"/>
</dbReference>
<evidence type="ECO:0000313" key="5">
    <source>
        <dbReference type="EMBL" id="GLF93938.1"/>
    </source>
</evidence>
<organism evidence="5 6">
    <name type="scientific">Streptomyces yaizuensis</name>
    <dbReference type="NCBI Taxonomy" id="2989713"/>
    <lineage>
        <taxon>Bacteria</taxon>
        <taxon>Bacillati</taxon>
        <taxon>Actinomycetota</taxon>
        <taxon>Actinomycetes</taxon>
        <taxon>Kitasatosporales</taxon>
        <taxon>Streptomycetaceae</taxon>
        <taxon>Streptomyces</taxon>
    </lineage>
</organism>
<dbReference type="InterPro" id="IPR039420">
    <property type="entry name" value="WalR-like"/>
</dbReference>
<reference evidence="5 6" key="1">
    <citation type="submission" date="2022-10" db="EMBL/GenBank/DDBJ databases">
        <title>Draft genome sequence of Streptomyces sp. YSPA8.</title>
        <authorList>
            <person name="Moriuchi R."/>
            <person name="Dohra H."/>
            <person name="Yamamura H."/>
            <person name="Kodani S."/>
        </authorList>
    </citation>
    <scope>NUCLEOTIDE SEQUENCE [LARGE SCALE GENOMIC DNA]</scope>
    <source>
        <strain evidence="5 6">YSPA8</strain>
    </source>
</reference>
<dbReference type="InterPro" id="IPR016032">
    <property type="entry name" value="Sig_transdc_resp-reg_C-effctor"/>
</dbReference>
<dbReference type="Pfam" id="PF00072">
    <property type="entry name" value="Response_reg"/>
    <property type="match status" value="1"/>
</dbReference>
<keyword evidence="1" id="KW-0238">DNA-binding</keyword>
<dbReference type="Pfam" id="PF00196">
    <property type="entry name" value="GerE"/>
    <property type="match status" value="1"/>
</dbReference>
<feature type="modified residue" description="4-aspartylphosphate" evidence="2">
    <location>
        <position position="69"/>
    </location>
</feature>
<evidence type="ECO:0000256" key="1">
    <source>
        <dbReference type="ARBA" id="ARBA00023125"/>
    </source>
</evidence>
<dbReference type="PROSITE" id="PS50110">
    <property type="entry name" value="RESPONSE_REGULATORY"/>
    <property type="match status" value="1"/>
</dbReference>
<evidence type="ECO:0000256" key="2">
    <source>
        <dbReference type="PROSITE-ProRule" id="PRU00169"/>
    </source>
</evidence>
<keyword evidence="2" id="KW-0597">Phosphoprotein</keyword>
<dbReference type="InterPro" id="IPR001789">
    <property type="entry name" value="Sig_transdc_resp-reg_receiver"/>
</dbReference>
<feature type="domain" description="HTH luxR-type" evidence="3">
    <location>
        <begin position="149"/>
        <end position="214"/>
    </location>
</feature>
<protein>
    <submittedName>
        <fullName evidence="5">Response regulator</fullName>
    </submittedName>
</protein>
<dbReference type="SUPFAM" id="SSF46894">
    <property type="entry name" value="C-terminal effector domain of the bipartite response regulators"/>
    <property type="match status" value="1"/>
</dbReference>
<evidence type="ECO:0000259" key="4">
    <source>
        <dbReference type="PROSITE" id="PS50110"/>
    </source>
</evidence>
<dbReference type="SMART" id="SM00421">
    <property type="entry name" value="HTH_LUXR"/>
    <property type="match status" value="1"/>
</dbReference>